<dbReference type="InterPro" id="IPR036890">
    <property type="entry name" value="HATPase_C_sf"/>
</dbReference>
<evidence type="ECO:0000256" key="1">
    <source>
        <dbReference type="SAM" id="Phobius"/>
    </source>
</evidence>
<evidence type="ECO:0000259" key="2">
    <source>
        <dbReference type="Pfam" id="PF06580"/>
    </source>
</evidence>
<dbReference type="GO" id="GO:0000155">
    <property type="term" value="F:phosphorelay sensor kinase activity"/>
    <property type="evidence" value="ECO:0007669"/>
    <property type="project" value="InterPro"/>
</dbReference>
<dbReference type="Pfam" id="PF06580">
    <property type="entry name" value="His_kinase"/>
    <property type="match status" value="1"/>
</dbReference>
<dbReference type="PANTHER" id="PTHR34220:SF7">
    <property type="entry name" value="SENSOR HISTIDINE KINASE YPDA"/>
    <property type="match status" value="1"/>
</dbReference>
<keyword evidence="4" id="KW-1185">Reference proteome</keyword>
<feature type="transmembrane region" description="Helical" evidence="1">
    <location>
        <begin position="21"/>
        <end position="43"/>
    </location>
</feature>
<keyword evidence="1" id="KW-1133">Transmembrane helix</keyword>
<feature type="transmembrane region" description="Helical" evidence="1">
    <location>
        <begin position="135"/>
        <end position="153"/>
    </location>
</feature>
<dbReference type="AlphaFoldDB" id="A0A4R6SVA6"/>
<keyword evidence="3" id="KW-0808">Transferase</keyword>
<dbReference type="PANTHER" id="PTHR34220">
    <property type="entry name" value="SENSOR HISTIDINE KINASE YPDA"/>
    <property type="match status" value="1"/>
</dbReference>
<dbReference type="Proteomes" id="UP000295620">
    <property type="component" value="Unassembled WGS sequence"/>
</dbReference>
<organism evidence="3 4">
    <name type="scientific">Pedobacter metabolipauper</name>
    <dbReference type="NCBI Taxonomy" id="425513"/>
    <lineage>
        <taxon>Bacteria</taxon>
        <taxon>Pseudomonadati</taxon>
        <taxon>Bacteroidota</taxon>
        <taxon>Sphingobacteriia</taxon>
        <taxon>Sphingobacteriales</taxon>
        <taxon>Sphingobacteriaceae</taxon>
        <taxon>Pedobacter</taxon>
    </lineage>
</organism>
<feature type="transmembrane region" description="Helical" evidence="1">
    <location>
        <begin position="49"/>
        <end position="72"/>
    </location>
</feature>
<keyword evidence="1" id="KW-0472">Membrane</keyword>
<dbReference type="EMBL" id="SNYC01000005">
    <property type="protein sequence ID" value="TDQ08690.1"/>
    <property type="molecule type" value="Genomic_DNA"/>
</dbReference>
<gene>
    <name evidence="3" type="ORF">ATK78_3207</name>
</gene>
<evidence type="ECO:0000313" key="3">
    <source>
        <dbReference type="EMBL" id="TDQ08690.1"/>
    </source>
</evidence>
<dbReference type="GO" id="GO:0016020">
    <property type="term" value="C:membrane"/>
    <property type="evidence" value="ECO:0007669"/>
    <property type="project" value="InterPro"/>
</dbReference>
<dbReference type="Gene3D" id="3.30.565.10">
    <property type="entry name" value="Histidine kinase-like ATPase, C-terminal domain"/>
    <property type="match status" value="1"/>
</dbReference>
<protein>
    <submittedName>
        <fullName evidence="3">Histidine kinase</fullName>
    </submittedName>
</protein>
<name>A0A4R6SVA6_9SPHI</name>
<accession>A0A4R6SVA6</accession>
<feature type="domain" description="Signal transduction histidine kinase internal region" evidence="2">
    <location>
        <begin position="173"/>
        <end position="251"/>
    </location>
</feature>
<proteinExistence type="predicted"/>
<reference evidence="3 4" key="1">
    <citation type="submission" date="2019-03" db="EMBL/GenBank/DDBJ databases">
        <title>Genomic Encyclopedia of Archaeal and Bacterial Type Strains, Phase II (KMG-II): from individual species to whole genera.</title>
        <authorList>
            <person name="Goeker M."/>
        </authorList>
    </citation>
    <scope>NUCLEOTIDE SEQUENCE [LARGE SCALE GENOMIC DNA]</scope>
    <source>
        <strain evidence="3 4">DSM 19035</strain>
    </source>
</reference>
<feature type="transmembrane region" description="Helical" evidence="1">
    <location>
        <begin position="84"/>
        <end position="104"/>
    </location>
</feature>
<comment type="caution">
    <text evidence="3">The sequence shown here is derived from an EMBL/GenBank/DDBJ whole genome shotgun (WGS) entry which is preliminary data.</text>
</comment>
<keyword evidence="3" id="KW-0418">Kinase</keyword>
<sequence length="363" mass="42338">MKDLQKLDELFMTRFQKIFRAIYSIDFVAVIALIAGCSFPMTWDIEMPAVFWAKQIIEYLLYGIFYFGNVYFLFPKLANKKYGFLYFVLLCLCIYLIPIFLRWVRNITDLYATLEKVYSAAGHQYHSSDHWDTTIVIVISMIVLTLSYLSAVAKKMHRNQLAYETSERERVSAELSFLKAQINPHFFFNTLHTIYALMDTDQPAAKSSIYNLSHMMRYVLYDTRNDKTSLSKEIGFIEDYIALMRVRISDEVQIIIDKQAPMPDMEIVPMLLLPFIENAFKHGISAVHPSYIFIGIGMTENELKFEVRNSLFEDLGKQLDDDQGIGIANTKRRLDLLYPKKHTLQIERDSFAREYSITLTITK</sequence>
<dbReference type="SUPFAM" id="SSF55874">
    <property type="entry name" value="ATPase domain of HSP90 chaperone/DNA topoisomerase II/histidine kinase"/>
    <property type="match status" value="1"/>
</dbReference>
<dbReference type="InterPro" id="IPR010559">
    <property type="entry name" value="Sig_transdc_His_kin_internal"/>
</dbReference>
<evidence type="ECO:0000313" key="4">
    <source>
        <dbReference type="Proteomes" id="UP000295620"/>
    </source>
</evidence>
<dbReference type="InterPro" id="IPR050640">
    <property type="entry name" value="Bact_2-comp_sensor_kinase"/>
</dbReference>
<keyword evidence="1" id="KW-0812">Transmembrane</keyword>